<feature type="chain" id="PRO_5016318162" evidence="1">
    <location>
        <begin position="17"/>
        <end position="130"/>
    </location>
</feature>
<dbReference type="SUPFAM" id="SSF100910">
    <property type="entry name" value="Chemosensory protein Csp2"/>
    <property type="match status" value="1"/>
</dbReference>
<dbReference type="PANTHER" id="PTHR11257">
    <property type="entry name" value="CHEMOSENSORY PROTEIN-RELATED"/>
    <property type="match status" value="1"/>
</dbReference>
<dbReference type="Gene3D" id="1.10.2080.10">
    <property type="entry name" value="Insect odorant-binding protein A10/Ejaculatory bulb-specific protein 3"/>
    <property type="match status" value="1"/>
</dbReference>
<name>A0A2Z4HQ00_RIPPE</name>
<protein>
    <submittedName>
        <fullName evidence="2">Chemosensory protein 8</fullName>
    </submittedName>
</protein>
<dbReference type="AlphaFoldDB" id="A0A2Z4HQ00"/>
<dbReference type="InterPro" id="IPR005055">
    <property type="entry name" value="A10/PebIII"/>
</dbReference>
<reference evidence="2" key="2">
    <citation type="submission" date="2017-08" db="EMBL/GenBank/DDBJ databases">
        <authorList>
            <person name="de Groot N.N."/>
        </authorList>
    </citation>
    <scope>NUCLEOTIDE SEQUENCE</scope>
    <source>
        <tissue evidence="2">Antenna</tissue>
    </source>
</reference>
<keyword evidence="1" id="KW-0732">Signal</keyword>
<evidence type="ECO:0000256" key="1">
    <source>
        <dbReference type="SAM" id="SignalP"/>
    </source>
</evidence>
<feature type="signal peptide" evidence="1">
    <location>
        <begin position="1"/>
        <end position="16"/>
    </location>
</feature>
<organism evidence="2">
    <name type="scientific">Riptortus pedestris</name>
    <name type="common">Bean bug</name>
    <dbReference type="NCBI Taxonomy" id="329032"/>
    <lineage>
        <taxon>Eukaryota</taxon>
        <taxon>Metazoa</taxon>
        <taxon>Ecdysozoa</taxon>
        <taxon>Arthropoda</taxon>
        <taxon>Hexapoda</taxon>
        <taxon>Insecta</taxon>
        <taxon>Pterygota</taxon>
        <taxon>Neoptera</taxon>
        <taxon>Paraneoptera</taxon>
        <taxon>Hemiptera</taxon>
        <taxon>Heteroptera</taxon>
        <taxon>Panheteroptera</taxon>
        <taxon>Pentatomomorpha</taxon>
        <taxon>Coreoidea</taxon>
        <taxon>Alydidae</taxon>
        <taxon>Riptortus</taxon>
    </lineage>
</organism>
<evidence type="ECO:0000313" key="2">
    <source>
        <dbReference type="EMBL" id="AWW17232.1"/>
    </source>
</evidence>
<dbReference type="PANTHER" id="PTHR11257:SF12">
    <property type="entry name" value="EJACULATORY BULB-SPECIFIC PROTEIN 3-RELATED"/>
    <property type="match status" value="1"/>
</dbReference>
<dbReference type="InterPro" id="IPR036682">
    <property type="entry name" value="OS_D_A10/PebIII_sf"/>
</dbReference>
<accession>A0A2Z4HQ00</accession>
<sequence>MKLVLALGLVVAAVSALPQAQQGSYTTKYDSVNLDEVLSNERLYKNYFNCLANKGKCTPDAAELKKVLPDALETGCAKCNEKQKKGTEKVIKHMLDKRPADYDVLEKIYDPKGEFRKKYKDEAGKHGIKL</sequence>
<proteinExistence type="evidence at transcript level"/>
<dbReference type="EMBL" id="MF614843">
    <property type="protein sequence ID" value="AWW17232.1"/>
    <property type="molecule type" value="mRNA"/>
</dbReference>
<gene>
    <name evidence="2" type="primary">CSP8</name>
</gene>
<dbReference type="Pfam" id="PF03392">
    <property type="entry name" value="OS-D"/>
    <property type="match status" value="1"/>
</dbReference>
<reference evidence="2" key="1">
    <citation type="journal article" date="2015" name="Sci. Rep.">
        <title>Chemosensillum immunolocalization and ligand specificity of chemosensory proteins in the alfalfa plant bug Adelphocoris lineolatus (Goeze).</title>
        <authorList>
            <person name="Sun L."/>
            <person name="Zhou J.J."/>
            <person name="Gu S.H."/>
            <person name="Xiao H.J."/>
            <person name="Guo Y.Y."/>
            <person name="Liu Z.W."/>
            <person name="Zhang Y.J."/>
        </authorList>
    </citation>
    <scope>NUCLEOTIDE SEQUENCE</scope>
    <source>
        <tissue evidence="2">Antenna</tissue>
    </source>
</reference>